<dbReference type="Pfam" id="PF04434">
    <property type="entry name" value="SWIM"/>
    <property type="match status" value="1"/>
</dbReference>
<organism evidence="9 10">
    <name type="scientific">Camelina sativa</name>
    <name type="common">False flax</name>
    <name type="synonym">Myagrum sativum</name>
    <dbReference type="NCBI Taxonomy" id="90675"/>
    <lineage>
        <taxon>Eukaryota</taxon>
        <taxon>Viridiplantae</taxon>
        <taxon>Streptophyta</taxon>
        <taxon>Embryophyta</taxon>
        <taxon>Tracheophyta</taxon>
        <taxon>Spermatophyta</taxon>
        <taxon>Magnoliopsida</taxon>
        <taxon>eudicotyledons</taxon>
        <taxon>Gunneridae</taxon>
        <taxon>Pentapetalae</taxon>
        <taxon>rosids</taxon>
        <taxon>malvids</taxon>
        <taxon>Brassicales</taxon>
        <taxon>Brassicaceae</taxon>
        <taxon>Camelineae</taxon>
        <taxon>Camelina</taxon>
    </lineage>
</organism>
<evidence type="ECO:0000256" key="7">
    <source>
        <dbReference type="SAM" id="MobiDB-lite"/>
    </source>
</evidence>
<feature type="domain" description="Zinc finger PMZ-type" evidence="8">
    <location>
        <begin position="573"/>
        <end position="600"/>
    </location>
</feature>
<evidence type="ECO:0000256" key="5">
    <source>
        <dbReference type="ARBA" id="ARBA00023125"/>
    </source>
</evidence>
<evidence type="ECO:0000313" key="9">
    <source>
        <dbReference type="Proteomes" id="UP000694864"/>
    </source>
</evidence>
<keyword evidence="3" id="KW-0863">Zinc-finger</keyword>
<sequence>MDSNELETNQIVVHNEATATATGSVPPEEGGEGQAIQDDEPDDEDPREQDAFEIDKAVVEFIDEPSIVHDEYPDSSSDEDDEACRERKRNNIRKVDGTLYYHQTFFNAIAFKEAVLGHALKTGCNIAQYMYEKTKIGFRCPGDGCIWRIYCAITKKCRRWRVNKYIDKHTFNPNGDCEMLKVPVISRLFLDQIREEPEYFMPMKIEQTIKAKWKITVSRPQCQAARNKALRWIEKEYDEQFARLQDYAAEIRESNQDSTVEITVSRPQCQAARNKALRWIEKEYDEQFARLQDYAAEIRESNQNSTVEVNIVTNDAGEEVFNSFYVCFDVLKRTWKDTCRPLIGLDGTFIKGKVKENILNWLWFVRKIKADLGLMDGDGYIIVSHRQKGLIRAVELELPKVEHRMCVRHIYGNLKKSHGKDKEMKKYVWYIAWSYNEKDFEANMIKLQNYSENVWRDVVKSKPKTWCRAFYKQGNFYEDVENNSVESFNNSILKARDKAFVPMLETIRRLAMVRIAKRSAESHDHNGRCTPYVSKFLAKEIEKASECQIRRSTNDSYKATLSGVSHWVSLTERTCTCQKWQICGIPCEYAYGVMINRKFEVEDYVCFWFRTPMWRRNYTEGLVPQRGPAYWPSTNLPNVHRPPSPPQPGRKKGKESKKDKKRKRGPNESPSKKAPKQFKRIMHCGICGEAGHNSRFHSKKKSSKQTFEPETALGTQGTQVEQSQGVVMSQG</sequence>
<feature type="compositionally biased region" description="Basic residues" evidence="7">
    <location>
        <begin position="694"/>
        <end position="703"/>
    </location>
</feature>
<feature type="region of interest" description="Disordered" evidence="7">
    <location>
        <begin position="1"/>
        <end position="50"/>
    </location>
</feature>
<dbReference type="Pfam" id="PF00872">
    <property type="entry name" value="Transposase_mut"/>
    <property type="match status" value="1"/>
</dbReference>
<name>A0ABM1QBT0_CAMSA</name>
<dbReference type="SMART" id="SM00575">
    <property type="entry name" value="ZnF_PMZ"/>
    <property type="match status" value="1"/>
</dbReference>
<evidence type="ECO:0000256" key="3">
    <source>
        <dbReference type="ARBA" id="ARBA00022771"/>
    </source>
</evidence>
<keyword evidence="6" id="KW-0233">DNA recombination</keyword>
<feature type="compositionally biased region" description="Basic residues" evidence="7">
    <location>
        <begin position="673"/>
        <end position="682"/>
    </location>
</feature>
<evidence type="ECO:0000256" key="1">
    <source>
        <dbReference type="ARBA" id="ARBA00022578"/>
    </source>
</evidence>
<feature type="compositionally biased region" description="Polar residues" evidence="7">
    <location>
        <begin position="704"/>
        <end position="731"/>
    </location>
</feature>
<dbReference type="PANTHER" id="PTHR31973:SF189">
    <property type="entry name" value="TRANSPOSASE, MUDR, PLANT, MULE TRANSPOSASE DOMAIN PROTEIN-RELATED"/>
    <property type="match status" value="1"/>
</dbReference>
<keyword evidence="2" id="KW-0479">Metal-binding</keyword>
<evidence type="ECO:0000256" key="4">
    <source>
        <dbReference type="ARBA" id="ARBA00022833"/>
    </source>
</evidence>
<keyword evidence="5" id="KW-0238">DNA-binding</keyword>
<dbReference type="InterPro" id="IPR007527">
    <property type="entry name" value="Znf_SWIM"/>
</dbReference>
<evidence type="ECO:0000256" key="2">
    <source>
        <dbReference type="ARBA" id="ARBA00022723"/>
    </source>
</evidence>
<accession>A0ABM1QBT0</accession>
<dbReference type="Proteomes" id="UP000694864">
    <property type="component" value="Chromosome 8"/>
</dbReference>
<proteinExistence type="predicted"/>
<keyword evidence="9" id="KW-1185">Reference proteome</keyword>
<dbReference type="PANTHER" id="PTHR31973">
    <property type="entry name" value="POLYPROTEIN, PUTATIVE-RELATED"/>
    <property type="match status" value="1"/>
</dbReference>
<evidence type="ECO:0000256" key="6">
    <source>
        <dbReference type="ARBA" id="ARBA00023172"/>
    </source>
</evidence>
<feature type="region of interest" description="Disordered" evidence="7">
    <location>
        <begin position="632"/>
        <end position="731"/>
    </location>
</feature>
<feature type="compositionally biased region" description="Basic residues" evidence="7">
    <location>
        <begin position="649"/>
        <end position="664"/>
    </location>
</feature>
<dbReference type="InterPro" id="IPR001207">
    <property type="entry name" value="Transposase_mutator"/>
</dbReference>
<reference evidence="10" key="2">
    <citation type="submission" date="2025-08" db="UniProtKB">
        <authorList>
            <consortium name="RefSeq"/>
        </authorList>
    </citation>
    <scope>IDENTIFICATION</scope>
    <source>
        <tissue evidence="10">Leaf</tissue>
    </source>
</reference>
<dbReference type="GeneID" id="104709248"/>
<keyword evidence="4" id="KW-0862">Zinc</keyword>
<feature type="compositionally biased region" description="Polar residues" evidence="7">
    <location>
        <begin position="1"/>
        <end position="23"/>
    </location>
</feature>
<evidence type="ECO:0000313" key="10">
    <source>
        <dbReference type="RefSeq" id="XP_019084218.1"/>
    </source>
</evidence>
<protein>
    <submittedName>
        <fullName evidence="10">Uncharacterized protein LOC104709248</fullName>
    </submittedName>
</protein>
<reference evidence="9" key="1">
    <citation type="journal article" date="2014" name="Nat. Commun.">
        <title>The emerging biofuel crop Camelina sativa retains a highly undifferentiated hexaploid genome structure.</title>
        <authorList>
            <person name="Kagale S."/>
            <person name="Koh C."/>
            <person name="Nixon J."/>
            <person name="Bollina V."/>
            <person name="Clarke W.E."/>
            <person name="Tuteja R."/>
            <person name="Spillane C."/>
            <person name="Robinson S.J."/>
            <person name="Links M.G."/>
            <person name="Clarke C."/>
            <person name="Higgins E.E."/>
            <person name="Huebert T."/>
            <person name="Sharpe A.G."/>
            <person name="Parkin I.A."/>
        </authorList>
    </citation>
    <scope>NUCLEOTIDE SEQUENCE [LARGE SCALE GENOMIC DNA]</scope>
    <source>
        <strain evidence="9">cv. DH55</strain>
    </source>
</reference>
<dbReference type="RefSeq" id="XP_019084218.1">
    <property type="nucleotide sequence ID" value="XM_019228673.1"/>
</dbReference>
<feature type="compositionally biased region" description="Acidic residues" evidence="7">
    <location>
        <begin position="37"/>
        <end position="47"/>
    </location>
</feature>
<keyword evidence="1" id="KW-0815">Transposition</keyword>
<gene>
    <name evidence="10" type="primary">LOC104709248</name>
</gene>
<evidence type="ECO:0000259" key="8">
    <source>
        <dbReference type="SMART" id="SM00575"/>
    </source>
</evidence>
<dbReference type="InterPro" id="IPR006564">
    <property type="entry name" value="Znf_PMZ"/>
</dbReference>